<comment type="caution">
    <text evidence="8">The sequence shown here is derived from an EMBL/GenBank/DDBJ whole genome shotgun (WGS) entry which is preliminary data.</text>
</comment>
<accession>A0A2U1TBQ3</accession>
<evidence type="ECO:0000313" key="8">
    <source>
        <dbReference type="EMBL" id="PWC06304.1"/>
    </source>
</evidence>
<dbReference type="Proteomes" id="UP000244962">
    <property type="component" value="Unassembled WGS sequence"/>
</dbReference>
<protein>
    <submittedName>
        <fullName evidence="8">ABC transporter substrate-binding protein</fullName>
    </submittedName>
</protein>
<evidence type="ECO:0000256" key="2">
    <source>
        <dbReference type="ARBA" id="ARBA00022448"/>
    </source>
</evidence>
<dbReference type="PANTHER" id="PTHR42953:SF1">
    <property type="entry name" value="METAL-BINDING PROTEIN HI_0362-RELATED"/>
    <property type="match status" value="1"/>
</dbReference>
<dbReference type="GO" id="GO:0046872">
    <property type="term" value="F:metal ion binding"/>
    <property type="evidence" value="ECO:0007669"/>
    <property type="project" value="UniProtKB-KW"/>
</dbReference>
<reference evidence="9" key="1">
    <citation type="submission" date="2018-04" db="EMBL/GenBank/DDBJ databases">
        <authorList>
            <person name="Liu S."/>
            <person name="Wang Z."/>
            <person name="Li J."/>
        </authorList>
    </citation>
    <scope>NUCLEOTIDE SEQUENCE [LARGE SCALE GENOMIC DNA]</scope>
    <source>
        <strain evidence="9">622</strain>
    </source>
</reference>
<evidence type="ECO:0000256" key="7">
    <source>
        <dbReference type="SAM" id="SignalP"/>
    </source>
</evidence>
<evidence type="ECO:0000256" key="3">
    <source>
        <dbReference type="ARBA" id="ARBA00022723"/>
    </source>
</evidence>
<evidence type="ECO:0000256" key="5">
    <source>
        <dbReference type="SAM" id="Coils"/>
    </source>
</evidence>
<gene>
    <name evidence="8" type="ORF">DF223_11915</name>
</gene>
<dbReference type="SUPFAM" id="SSF53807">
    <property type="entry name" value="Helical backbone' metal receptor"/>
    <property type="match status" value="1"/>
</dbReference>
<comment type="subcellular location">
    <subcellularLocation>
        <location evidence="1">Cell envelope</location>
    </subcellularLocation>
</comment>
<evidence type="ECO:0000256" key="1">
    <source>
        <dbReference type="ARBA" id="ARBA00004196"/>
    </source>
</evidence>
<dbReference type="GO" id="GO:0030313">
    <property type="term" value="C:cell envelope"/>
    <property type="evidence" value="ECO:0007669"/>
    <property type="project" value="UniProtKB-SubCell"/>
</dbReference>
<dbReference type="GO" id="GO:0030001">
    <property type="term" value="P:metal ion transport"/>
    <property type="evidence" value="ECO:0007669"/>
    <property type="project" value="InterPro"/>
</dbReference>
<keyword evidence="4 7" id="KW-0732">Signal</keyword>
<feature type="coiled-coil region" evidence="5">
    <location>
        <begin position="181"/>
        <end position="208"/>
    </location>
</feature>
<evidence type="ECO:0000256" key="6">
    <source>
        <dbReference type="SAM" id="MobiDB-lite"/>
    </source>
</evidence>
<keyword evidence="9" id="KW-1185">Reference proteome</keyword>
<dbReference type="EMBL" id="QEFB01000013">
    <property type="protein sequence ID" value="PWC06304.1"/>
    <property type="molecule type" value="Genomic_DNA"/>
</dbReference>
<feature type="signal peptide" evidence="7">
    <location>
        <begin position="1"/>
        <end position="25"/>
    </location>
</feature>
<organism evidence="8 9">
    <name type="scientific">Mycetocola zhujimingii</name>
    <dbReference type="NCBI Taxonomy" id="2079792"/>
    <lineage>
        <taxon>Bacteria</taxon>
        <taxon>Bacillati</taxon>
        <taxon>Actinomycetota</taxon>
        <taxon>Actinomycetes</taxon>
        <taxon>Micrococcales</taxon>
        <taxon>Microbacteriaceae</taxon>
        <taxon>Mycetocola</taxon>
    </lineage>
</organism>
<dbReference type="InterPro" id="IPR050492">
    <property type="entry name" value="Bact_metal-bind_prot9"/>
</dbReference>
<dbReference type="RefSeq" id="WP_108963323.1">
    <property type="nucleotide sequence ID" value="NZ_QEFB01000013.1"/>
</dbReference>
<name>A0A2U1TBQ3_9MICO</name>
<dbReference type="Gene3D" id="3.40.50.1980">
    <property type="entry name" value="Nitrogenase molybdenum iron protein domain"/>
    <property type="match status" value="2"/>
</dbReference>
<dbReference type="PROSITE" id="PS51257">
    <property type="entry name" value="PROKAR_LIPOPROTEIN"/>
    <property type="match status" value="1"/>
</dbReference>
<proteinExistence type="predicted"/>
<keyword evidence="5" id="KW-0175">Coiled coil</keyword>
<keyword evidence="2" id="KW-0813">Transport</keyword>
<sequence>MTTLRASLVLIPVAALLLTGCSGQAEPAADETSGLRVVASTNVYGSIASTIGGEHVDVTSIINSAAQDPHSYEASARDQLSISKADVVIENGGGYDPFIDTLVNAAASDDAELVNVVNLSGRAPVETEDHADHDHAEGEEHDHEHEHIEGLNEHVWYDLAAADALASALAHTFSHLDEENAESYSANYADFSEDIAELTERAAQLKTENDGTAVALTEPVPLYLLEASGLRNLTPDDFSEAIEEGTDVPPASLRETLDLLGSGEVAMLAYNEQTSSPETEQVRDAADQNSVPVVSFAETLPDGEDYVSWMTNNLDAIADVLAS</sequence>
<keyword evidence="3" id="KW-0479">Metal-binding</keyword>
<evidence type="ECO:0000256" key="4">
    <source>
        <dbReference type="ARBA" id="ARBA00022729"/>
    </source>
</evidence>
<dbReference type="PANTHER" id="PTHR42953">
    <property type="entry name" value="HIGH-AFFINITY ZINC UPTAKE SYSTEM PROTEIN ZNUA-RELATED"/>
    <property type="match status" value="1"/>
</dbReference>
<dbReference type="Pfam" id="PF01297">
    <property type="entry name" value="ZnuA"/>
    <property type="match status" value="1"/>
</dbReference>
<dbReference type="AlphaFoldDB" id="A0A2U1TBQ3"/>
<feature type="region of interest" description="Disordered" evidence="6">
    <location>
        <begin position="127"/>
        <end position="148"/>
    </location>
</feature>
<evidence type="ECO:0000313" key="9">
    <source>
        <dbReference type="Proteomes" id="UP000244962"/>
    </source>
</evidence>
<dbReference type="InterPro" id="IPR006127">
    <property type="entry name" value="ZnuA-like"/>
</dbReference>
<feature type="chain" id="PRO_5015706557" evidence="7">
    <location>
        <begin position="26"/>
        <end position="323"/>
    </location>
</feature>